<dbReference type="Proteomes" id="UP000515163">
    <property type="component" value="Unplaced"/>
</dbReference>
<evidence type="ECO:0000256" key="1">
    <source>
        <dbReference type="SAM" id="MobiDB-lite"/>
    </source>
</evidence>
<name>A0A6P8I9Y6_ACTTE</name>
<sequence>MFISSFLDLFGHSKKKPRSVRAIVREEVDAALRDFYDKTTKNEIDGVVHTITTLKSFVDRISKYKDRMSKSDLNNLKSNVPIFKKTHYLGKLRGQIKAMIKENKPKDARKCLAYLEILLKLETLRDMLFIQLASLSTSTGVSNTYYETVFEKQERIKPLLSFLYDRSKMNYITTYFDSHQYPQTNAYMQLILKMQRPEKFPAPKYCISNGNTVFDWFINQRAHVPLTHPIFGTSFERVCIWRIVSHGHNLFSIVNKYVCSNDPWCNALLSYDGAKRLDKLTVATVEKEDPVLWEIKHLGGHNYRIMPKSFCGKKCGQALGYSRHRILTHYVFAMPILVPQYAYRTVGCLGCPSNIWKIYEPSSDMPSYNESSVKDDNVSKPELVSEEEMNERIGNSSTRGEDGNSTLEKESDEMEENDRSDLGEASN</sequence>
<dbReference type="OrthoDB" id="5973293at2759"/>
<protein>
    <submittedName>
        <fullName evidence="3">Uncharacterized protein LOC116297388</fullName>
    </submittedName>
</protein>
<reference evidence="3" key="1">
    <citation type="submission" date="2025-08" db="UniProtKB">
        <authorList>
            <consortium name="RefSeq"/>
        </authorList>
    </citation>
    <scope>IDENTIFICATION</scope>
    <source>
        <tissue evidence="3">Tentacle</tissue>
    </source>
</reference>
<accession>A0A6P8I9Y6</accession>
<feature type="compositionally biased region" description="Basic and acidic residues" evidence="1">
    <location>
        <begin position="417"/>
        <end position="427"/>
    </location>
</feature>
<dbReference type="AlphaFoldDB" id="A0A6P8I9Y6"/>
<keyword evidence="2" id="KW-1185">Reference proteome</keyword>
<dbReference type="KEGG" id="aten:116297388"/>
<feature type="compositionally biased region" description="Polar residues" evidence="1">
    <location>
        <begin position="393"/>
        <end position="406"/>
    </location>
</feature>
<proteinExistence type="predicted"/>
<feature type="region of interest" description="Disordered" evidence="1">
    <location>
        <begin position="366"/>
        <end position="427"/>
    </location>
</feature>
<dbReference type="InParanoid" id="A0A6P8I9Y6"/>
<dbReference type="RefSeq" id="XP_031561465.1">
    <property type="nucleotide sequence ID" value="XM_031705605.1"/>
</dbReference>
<evidence type="ECO:0000313" key="2">
    <source>
        <dbReference type="Proteomes" id="UP000515163"/>
    </source>
</evidence>
<organism evidence="2 3">
    <name type="scientific">Actinia tenebrosa</name>
    <name type="common">Australian red waratah sea anemone</name>
    <dbReference type="NCBI Taxonomy" id="6105"/>
    <lineage>
        <taxon>Eukaryota</taxon>
        <taxon>Metazoa</taxon>
        <taxon>Cnidaria</taxon>
        <taxon>Anthozoa</taxon>
        <taxon>Hexacorallia</taxon>
        <taxon>Actiniaria</taxon>
        <taxon>Actiniidae</taxon>
        <taxon>Actinia</taxon>
    </lineage>
</organism>
<evidence type="ECO:0000313" key="3">
    <source>
        <dbReference type="RefSeq" id="XP_031561465.1"/>
    </source>
</evidence>
<dbReference type="GeneID" id="116297388"/>
<gene>
    <name evidence="3" type="primary">LOC116297388</name>
</gene>